<protein>
    <submittedName>
        <fullName evidence="2 3">Uncharacterized protein</fullName>
    </submittedName>
</protein>
<keyword evidence="4" id="KW-1185">Reference proteome</keyword>
<dbReference type="EMBL" id="CM000880">
    <property type="protein sequence ID" value="PNT78117.1"/>
    <property type="molecule type" value="Genomic_DNA"/>
</dbReference>
<dbReference type="AlphaFoldDB" id="A0A2K2DV13"/>
<dbReference type="Proteomes" id="UP000008810">
    <property type="component" value="Chromosome 1"/>
</dbReference>
<proteinExistence type="predicted"/>
<reference evidence="2 3" key="1">
    <citation type="journal article" date="2010" name="Nature">
        <title>Genome sequencing and analysis of the model grass Brachypodium distachyon.</title>
        <authorList>
            <consortium name="International Brachypodium Initiative"/>
        </authorList>
    </citation>
    <scope>NUCLEOTIDE SEQUENCE [LARGE SCALE GENOMIC DNA]</scope>
    <source>
        <strain evidence="2 3">Bd21</strain>
    </source>
</reference>
<feature type="region of interest" description="Disordered" evidence="1">
    <location>
        <begin position="1"/>
        <end position="66"/>
    </location>
</feature>
<feature type="compositionally biased region" description="Basic and acidic residues" evidence="1">
    <location>
        <begin position="48"/>
        <end position="61"/>
    </location>
</feature>
<evidence type="ECO:0000313" key="2">
    <source>
        <dbReference type="EMBL" id="PNT78117.1"/>
    </source>
</evidence>
<reference evidence="2" key="2">
    <citation type="submission" date="2017-06" db="EMBL/GenBank/DDBJ databases">
        <title>WGS assembly of Brachypodium distachyon.</title>
        <authorList>
            <consortium name="The International Brachypodium Initiative"/>
            <person name="Lucas S."/>
            <person name="Harmon-Smith M."/>
            <person name="Lail K."/>
            <person name="Tice H."/>
            <person name="Grimwood J."/>
            <person name="Bruce D."/>
            <person name="Barry K."/>
            <person name="Shu S."/>
            <person name="Lindquist E."/>
            <person name="Wang M."/>
            <person name="Pitluck S."/>
            <person name="Vogel J.P."/>
            <person name="Garvin D.F."/>
            <person name="Mockler T.C."/>
            <person name="Schmutz J."/>
            <person name="Rokhsar D."/>
            <person name="Bevan M.W."/>
        </authorList>
    </citation>
    <scope>NUCLEOTIDE SEQUENCE</scope>
    <source>
        <strain evidence="2">Bd21</strain>
    </source>
</reference>
<dbReference type="EnsemblPlants" id="PNT78117">
    <property type="protein sequence ID" value="PNT78117"/>
    <property type="gene ID" value="BRADI_1g73872v3"/>
</dbReference>
<evidence type="ECO:0000313" key="4">
    <source>
        <dbReference type="Proteomes" id="UP000008810"/>
    </source>
</evidence>
<sequence>MEKERERQEGSSVRWHASMAGRRAVTSSAAALSNSESGGNTMQNNTRDNTRTRGRETKDETTTTDTDFTIVNKDAAIIAHWEMMKEETLQTHVDKRNL</sequence>
<reference evidence="3" key="3">
    <citation type="submission" date="2018-08" db="UniProtKB">
        <authorList>
            <consortium name="EnsemblPlants"/>
        </authorList>
    </citation>
    <scope>IDENTIFICATION</scope>
    <source>
        <strain evidence="3">cv. Bd21</strain>
    </source>
</reference>
<evidence type="ECO:0000256" key="1">
    <source>
        <dbReference type="SAM" id="MobiDB-lite"/>
    </source>
</evidence>
<dbReference type="Gramene" id="PNT78117">
    <property type="protein sequence ID" value="PNT78117"/>
    <property type="gene ID" value="BRADI_1g73872v3"/>
</dbReference>
<evidence type="ECO:0000313" key="3">
    <source>
        <dbReference type="EnsemblPlants" id="PNT78117"/>
    </source>
</evidence>
<gene>
    <name evidence="2" type="ORF">BRADI_1g73872v3</name>
</gene>
<accession>A0A2K2DV13</accession>
<feature type="compositionally biased region" description="Polar residues" evidence="1">
    <location>
        <begin position="25"/>
        <end position="39"/>
    </location>
</feature>
<organism evidence="2">
    <name type="scientific">Brachypodium distachyon</name>
    <name type="common">Purple false brome</name>
    <name type="synonym">Trachynia distachya</name>
    <dbReference type="NCBI Taxonomy" id="15368"/>
    <lineage>
        <taxon>Eukaryota</taxon>
        <taxon>Viridiplantae</taxon>
        <taxon>Streptophyta</taxon>
        <taxon>Embryophyta</taxon>
        <taxon>Tracheophyta</taxon>
        <taxon>Spermatophyta</taxon>
        <taxon>Magnoliopsida</taxon>
        <taxon>Liliopsida</taxon>
        <taxon>Poales</taxon>
        <taxon>Poaceae</taxon>
        <taxon>BOP clade</taxon>
        <taxon>Pooideae</taxon>
        <taxon>Stipodae</taxon>
        <taxon>Brachypodieae</taxon>
        <taxon>Brachypodium</taxon>
    </lineage>
</organism>
<name>A0A2K2DV13_BRADI</name>
<dbReference type="InParanoid" id="A0A2K2DV13"/>